<dbReference type="SUPFAM" id="SSF53955">
    <property type="entry name" value="Lysozyme-like"/>
    <property type="match status" value="1"/>
</dbReference>
<reference evidence="5" key="1">
    <citation type="journal article" date="2019" name="Int. J. Syst. Evol. Microbiol.">
        <title>The Global Catalogue of Microorganisms (GCM) 10K type strain sequencing project: providing services to taxonomists for standard genome sequencing and annotation.</title>
        <authorList>
            <consortium name="The Broad Institute Genomics Platform"/>
            <consortium name="The Broad Institute Genome Sequencing Center for Infectious Disease"/>
            <person name="Wu L."/>
            <person name="Ma J."/>
        </authorList>
    </citation>
    <scope>NUCLEOTIDE SEQUENCE [LARGE SCALE GENOMIC DNA]</scope>
    <source>
        <strain evidence="5">KCTC 52438</strain>
    </source>
</reference>
<keyword evidence="5" id="KW-1185">Reference proteome</keyword>
<dbReference type="InterPro" id="IPR000189">
    <property type="entry name" value="Transglyc_AS"/>
</dbReference>
<dbReference type="InterPro" id="IPR008258">
    <property type="entry name" value="Transglycosylase_SLT_dom_1"/>
</dbReference>
<dbReference type="Pfam" id="PF01464">
    <property type="entry name" value="SLT"/>
    <property type="match status" value="1"/>
</dbReference>
<dbReference type="CDD" id="cd16893">
    <property type="entry name" value="LT_MltC_MltE"/>
    <property type="match status" value="1"/>
</dbReference>
<feature type="signal peptide" evidence="2">
    <location>
        <begin position="1"/>
        <end position="31"/>
    </location>
</feature>
<evidence type="ECO:0000259" key="3">
    <source>
        <dbReference type="Pfam" id="PF01464"/>
    </source>
</evidence>
<protein>
    <submittedName>
        <fullName evidence="4">Transglycosylase SLT domain-containing protein</fullName>
    </submittedName>
</protein>
<gene>
    <name evidence="4" type="ORF">ACFOEK_05855</name>
</gene>
<dbReference type="RefSeq" id="WP_386717515.1">
    <property type="nucleotide sequence ID" value="NZ_JBHRSZ010000002.1"/>
</dbReference>
<dbReference type="InterPro" id="IPR023346">
    <property type="entry name" value="Lysozyme-like_dom_sf"/>
</dbReference>
<accession>A0ABV7H9G2</accession>
<evidence type="ECO:0000313" key="4">
    <source>
        <dbReference type="EMBL" id="MFC3150539.1"/>
    </source>
</evidence>
<dbReference type="PANTHER" id="PTHR37423:SF2">
    <property type="entry name" value="MEMBRANE-BOUND LYTIC MUREIN TRANSGLYCOSYLASE C"/>
    <property type="match status" value="1"/>
</dbReference>
<evidence type="ECO:0000313" key="5">
    <source>
        <dbReference type="Proteomes" id="UP001595476"/>
    </source>
</evidence>
<comment type="similarity">
    <text evidence="1">Belongs to the transglycosylase Slt family.</text>
</comment>
<name>A0ABV7H9G2_9GAMM</name>
<dbReference type="EMBL" id="JBHRSZ010000002">
    <property type="protein sequence ID" value="MFC3150539.1"/>
    <property type="molecule type" value="Genomic_DNA"/>
</dbReference>
<comment type="caution">
    <text evidence="4">The sequence shown here is derived from an EMBL/GenBank/DDBJ whole genome shotgun (WGS) entry which is preliminary data.</text>
</comment>
<keyword evidence="2" id="KW-0732">Signal</keyword>
<evidence type="ECO:0000256" key="1">
    <source>
        <dbReference type="ARBA" id="ARBA00007734"/>
    </source>
</evidence>
<dbReference type="Gene3D" id="1.10.530.10">
    <property type="match status" value="1"/>
</dbReference>
<sequence>MKTLSLSKRTLSVLQCVCVAASLNMSFKVSAQDEYLEVMTEFQQYQDATEAEFQAFEDALNEAYQSYIGEIQEVWGDTQFTSAHQWVEYSTDLKQRTIVDYQNDSVVIEYIDVDAREISYQDVSVQLGDTFQTNIQTALHHDPVLTAASEASGMTVEVEAETAEEAMLPTSVASKNTNSMAIAEELVSGEKASVSYLPVSRRLTVVISLPEEYGMHKADRYWKSTAKYAKEWKLEPALVMAIIHTESSFNPLARSRIPAYGLMQIVPRTAGRDAARAIYGKSKTLKAKYLFDPNNNIRVGAAYLHVLNYRYLKGIHNPESRLYCMIAAYNTGTANVASAFIDQKSMQKAYARINQLEPSEVYDILATRLPYRETRDYLKKVVGRYQLYIN</sequence>
<dbReference type="Proteomes" id="UP001595476">
    <property type="component" value="Unassembled WGS sequence"/>
</dbReference>
<proteinExistence type="inferred from homology"/>
<evidence type="ECO:0000256" key="2">
    <source>
        <dbReference type="SAM" id="SignalP"/>
    </source>
</evidence>
<dbReference type="PROSITE" id="PS00922">
    <property type="entry name" value="TRANSGLYCOSYLASE"/>
    <property type="match status" value="1"/>
</dbReference>
<organism evidence="4 5">
    <name type="scientific">Litoribrevibacter euphylliae</name>
    <dbReference type="NCBI Taxonomy" id="1834034"/>
    <lineage>
        <taxon>Bacteria</taxon>
        <taxon>Pseudomonadati</taxon>
        <taxon>Pseudomonadota</taxon>
        <taxon>Gammaproteobacteria</taxon>
        <taxon>Oceanospirillales</taxon>
        <taxon>Oceanospirillaceae</taxon>
        <taxon>Litoribrevibacter</taxon>
    </lineage>
</organism>
<dbReference type="PANTHER" id="PTHR37423">
    <property type="entry name" value="SOLUBLE LYTIC MUREIN TRANSGLYCOSYLASE-RELATED"/>
    <property type="match status" value="1"/>
</dbReference>
<feature type="domain" description="Transglycosylase SLT" evidence="3">
    <location>
        <begin position="226"/>
        <end position="348"/>
    </location>
</feature>
<feature type="chain" id="PRO_5047420439" evidence="2">
    <location>
        <begin position="32"/>
        <end position="390"/>
    </location>
</feature>